<dbReference type="Proteomes" id="UP001064933">
    <property type="component" value="Chromosome"/>
</dbReference>
<gene>
    <name evidence="2" type="ORF">N4261_14250</name>
</gene>
<feature type="transmembrane region" description="Helical" evidence="1">
    <location>
        <begin position="141"/>
        <end position="165"/>
    </location>
</feature>
<dbReference type="EMBL" id="CP104562">
    <property type="protein sequence ID" value="UXH76231.1"/>
    <property type="molecule type" value="Genomic_DNA"/>
</dbReference>
<feature type="transmembrane region" description="Helical" evidence="1">
    <location>
        <begin position="413"/>
        <end position="431"/>
    </location>
</feature>
<keyword evidence="1" id="KW-0472">Membrane</keyword>
<evidence type="ECO:0000313" key="3">
    <source>
        <dbReference type="Proteomes" id="UP001064933"/>
    </source>
</evidence>
<dbReference type="PANTHER" id="PTHR34219">
    <property type="entry name" value="IRON-REGULATED INNER MEMBRANE PROTEIN-RELATED"/>
    <property type="match status" value="1"/>
</dbReference>
<proteinExistence type="predicted"/>
<accession>A0ABY6ASL8</accession>
<keyword evidence="1" id="KW-0812">Transmembrane</keyword>
<keyword evidence="3" id="KW-1185">Reference proteome</keyword>
<feature type="transmembrane region" description="Helical" evidence="1">
    <location>
        <begin position="186"/>
        <end position="213"/>
    </location>
</feature>
<keyword evidence="1" id="KW-1133">Transmembrane helix</keyword>
<dbReference type="InterPro" id="IPR005625">
    <property type="entry name" value="PepSY-ass_TM"/>
</dbReference>
<feature type="transmembrane region" description="Helical" evidence="1">
    <location>
        <begin position="12"/>
        <end position="38"/>
    </location>
</feature>
<feature type="transmembrane region" description="Helical" evidence="1">
    <location>
        <begin position="342"/>
        <end position="363"/>
    </location>
</feature>
<feature type="transmembrane region" description="Helical" evidence="1">
    <location>
        <begin position="469"/>
        <end position="489"/>
    </location>
</feature>
<protein>
    <submittedName>
        <fullName evidence="2">PepSY domain-containing protein</fullName>
    </submittedName>
</protein>
<sequence length="516" mass="56574">MKLKSSTLRSFMALHTWVGLATGLLLFIAFYAGAITVFTHELDGWRRPSGDVHQEDKLARAQRLLDQVQAAHPHSHNLKLHLEAAEPVMDWYNEDYSEHRRYRLDDSGQGLTPAAAHGGFIHFIYRLHFTAGLPAPWGTRLFGLACVLYGLALVSGVVIHAPVLLKDLFALRVGHNLKRLWQDAHNVIGLLSLPFHVIFAWSGAVLAIGYLMLAPFQMLVFEGKLLKIIKPDLQTAAHVETQPQDRPLLPLTELLKRGRDQVPGFQPAEVTFHDPGDANAQVTLFGLVDQRMLSRRVAVALNGASGEVQGVDQPSSYSPGKRFLNGLISLHYGNFGDVLLKWMYFVLGLSGAFLFYSGNLLYIESRRRRQQTAQAWGPQLMARLTLGVCLGCIAGVSSLFISGATLPERWDPAVYWAVFFSSLAWAFLRPPARGGHELLWLCAVLTGAVPAAAWLGTGVSPVAALLDGHAHRICVDLAALLLAVAYARLAQATFRRGLNGQPDSVWALPAKGVATA</sequence>
<dbReference type="RefSeq" id="WP_261755964.1">
    <property type="nucleotide sequence ID" value="NZ_CP104562.2"/>
</dbReference>
<dbReference type="Pfam" id="PF03929">
    <property type="entry name" value="PepSY_TM"/>
    <property type="match status" value="1"/>
</dbReference>
<evidence type="ECO:0000313" key="2">
    <source>
        <dbReference type="EMBL" id="UXH76231.1"/>
    </source>
</evidence>
<feature type="transmembrane region" description="Helical" evidence="1">
    <location>
        <begin position="384"/>
        <end position="401"/>
    </location>
</feature>
<evidence type="ECO:0000256" key="1">
    <source>
        <dbReference type="SAM" id="Phobius"/>
    </source>
</evidence>
<organism evidence="2 3">
    <name type="scientific">Roseateles amylovorans</name>
    <dbReference type="NCBI Taxonomy" id="2978473"/>
    <lineage>
        <taxon>Bacteria</taxon>
        <taxon>Pseudomonadati</taxon>
        <taxon>Pseudomonadota</taxon>
        <taxon>Betaproteobacteria</taxon>
        <taxon>Burkholderiales</taxon>
        <taxon>Sphaerotilaceae</taxon>
        <taxon>Roseateles</taxon>
    </lineage>
</organism>
<reference evidence="2" key="1">
    <citation type="submission" date="2022-10" db="EMBL/GenBank/DDBJ databases">
        <title>Characterization and whole genome sequencing of a new Roseateles species, isolated from fresh water.</title>
        <authorList>
            <person name="Guliayeva D.Y."/>
            <person name="Akhremchuk A.E."/>
            <person name="Sikolenko M.A."/>
            <person name="Valentovich L.N."/>
            <person name="Sidarenka A.V."/>
        </authorList>
    </citation>
    <scope>NUCLEOTIDE SEQUENCE</scope>
    <source>
        <strain evidence="2">BIM B-1768</strain>
    </source>
</reference>
<name>A0ABY6ASL8_9BURK</name>
<feature type="transmembrane region" description="Helical" evidence="1">
    <location>
        <begin position="438"/>
        <end position="457"/>
    </location>
</feature>
<dbReference type="PANTHER" id="PTHR34219:SF9">
    <property type="entry name" value="IRON-REGULATED INNER MEMBRANE PROTEIN"/>
    <property type="match status" value="1"/>
</dbReference>